<dbReference type="PANTHER" id="PTHR43255:SF1">
    <property type="entry name" value="IRON-SULFUR-BINDING OXIDOREDUCTASE FADF-RELATED"/>
    <property type="match status" value="1"/>
</dbReference>
<evidence type="ECO:0000313" key="7">
    <source>
        <dbReference type="EMBL" id="CBL28334.1"/>
    </source>
</evidence>
<keyword evidence="5" id="KW-0411">Iron-sulfur</keyword>
<evidence type="ECO:0000256" key="3">
    <source>
        <dbReference type="ARBA" id="ARBA00023002"/>
    </source>
</evidence>
<protein>
    <recommendedName>
        <fullName evidence="6">Cysteine-rich domain-containing protein</fullName>
    </recommendedName>
</protein>
<proteinExistence type="predicted"/>
<keyword evidence="8" id="KW-1185">Reference proteome</keyword>
<dbReference type="GO" id="GO:0005886">
    <property type="term" value="C:plasma membrane"/>
    <property type="evidence" value="ECO:0007669"/>
    <property type="project" value="TreeGrafter"/>
</dbReference>
<dbReference type="KEGG" id="sbr:SY1_11720"/>
<dbReference type="GO" id="GO:0051539">
    <property type="term" value="F:4 iron, 4 sulfur cluster binding"/>
    <property type="evidence" value="ECO:0007669"/>
    <property type="project" value="UniProtKB-KW"/>
</dbReference>
<dbReference type="GO" id="GO:0046872">
    <property type="term" value="F:metal ion binding"/>
    <property type="evidence" value="ECO:0007669"/>
    <property type="project" value="UniProtKB-KW"/>
</dbReference>
<dbReference type="Pfam" id="PF02754">
    <property type="entry name" value="CCG"/>
    <property type="match status" value="2"/>
</dbReference>
<dbReference type="AlphaFoldDB" id="A0AB94IXE4"/>
<dbReference type="EMBL" id="FP929056">
    <property type="protein sequence ID" value="CBL28334.1"/>
    <property type="molecule type" value="Genomic_DNA"/>
</dbReference>
<dbReference type="InterPro" id="IPR004017">
    <property type="entry name" value="Cys_rich_dom"/>
</dbReference>
<reference evidence="7 8" key="2">
    <citation type="submission" date="2010-03" db="EMBL/GenBank/DDBJ databases">
        <authorList>
            <person name="Pajon A."/>
        </authorList>
    </citation>
    <scope>NUCLEOTIDE SEQUENCE [LARGE SCALE GENOMIC DNA]</scope>
    <source>
        <strain evidence="7 8">SGP1</strain>
    </source>
</reference>
<sequence length="297" mass="33084">MGIHSNATPPARGSFHRTMRFHQCLAFSPLFCRAVGADGTVGTKKGRARRVFFPGCSLAAYAPEHVLAAWQYLCERMEGVGALLKCCGKPLKLMAMTGEFRRRFDAVRRDLDLMGAEEVIVACQNCYTIFRHFDEDRRVRSFWTILAEMGLPEGSRGSARGLEVSIQDSCVTRGVPEIYDGVRTVLGELGATVREMDCARDRARCCGCAPMIAVGDVRLGYEAMKKRAEESPCGTIVSYCASCRSAMRTGGRESLHLLDLIFGGGWTDRSTPPPDRSLRSWLNRWRTRQRLGKLVCR</sequence>
<keyword evidence="2" id="KW-0479">Metal-binding</keyword>
<organism evidence="7 8">
    <name type="scientific">Fretibacterium fastidiosum</name>
    <dbReference type="NCBI Taxonomy" id="651822"/>
    <lineage>
        <taxon>Bacteria</taxon>
        <taxon>Thermotogati</taxon>
        <taxon>Synergistota</taxon>
        <taxon>Synergistia</taxon>
        <taxon>Synergistales</taxon>
        <taxon>Aminobacteriaceae</taxon>
        <taxon>Fretibacterium</taxon>
    </lineage>
</organism>
<dbReference type="RefSeq" id="WP_015556481.1">
    <property type="nucleotide sequence ID" value="NZ_OZ209244.1"/>
</dbReference>
<accession>A0AB94IXE4</accession>
<dbReference type="Proteomes" id="UP000008957">
    <property type="component" value="Chromosome"/>
</dbReference>
<evidence type="ECO:0000256" key="5">
    <source>
        <dbReference type="ARBA" id="ARBA00023014"/>
    </source>
</evidence>
<evidence type="ECO:0000259" key="6">
    <source>
        <dbReference type="Pfam" id="PF02754"/>
    </source>
</evidence>
<evidence type="ECO:0000256" key="2">
    <source>
        <dbReference type="ARBA" id="ARBA00022723"/>
    </source>
</evidence>
<dbReference type="InterPro" id="IPR051460">
    <property type="entry name" value="HdrC_iron-sulfur_subunit"/>
</dbReference>
<evidence type="ECO:0000256" key="1">
    <source>
        <dbReference type="ARBA" id="ARBA00022485"/>
    </source>
</evidence>
<name>A0AB94IXE4_9BACT</name>
<evidence type="ECO:0000313" key="8">
    <source>
        <dbReference type="Proteomes" id="UP000008957"/>
    </source>
</evidence>
<dbReference type="PANTHER" id="PTHR43255">
    <property type="entry name" value="IRON-SULFUR-BINDING OXIDOREDUCTASE FADF-RELATED-RELATED"/>
    <property type="match status" value="1"/>
</dbReference>
<reference evidence="8" key="1">
    <citation type="submission" date="2010-03" db="EMBL/GenBank/DDBJ databases">
        <title>The genome sequence of Synergistetes sp. SGP1.</title>
        <authorList>
            <consortium name="metaHIT consortium -- http://www.metahit.eu/"/>
            <person name="Pajon A."/>
            <person name="Turner K."/>
            <person name="Parkhill J."/>
            <person name="Wade W."/>
            <person name="Vartoukian S."/>
        </authorList>
    </citation>
    <scope>NUCLEOTIDE SEQUENCE [LARGE SCALE GENOMIC DNA]</scope>
    <source>
        <strain evidence="8">SGP1</strain>
    </source>
</reference>
<gene>
    <name evidence="7" type="ORF">SY1_11720</name>
</gene>
<feature type="domain" description="Cysteine-rich" evidence="6">
    <location>
        <begin position="165"/>
        <end position="247"/>
    </location>
</feature>
<keyword evidence="1" id="KW-0004">4Fe-4S</keyword>
<keyword evidence="3" id="KW-0560">Oxidoreductase</keyword>
<evidence type="ECO:0000256" key="4">
    <source>
        <dbReference type="ARBA" id="ARBA00023004"/>
    </source>
</evidence>
<dbReference type="GO" id="GO:0016491">
    <property type="term" value="F:oxidoreductase activity"/>
    <property type="evidence" value="ECO:0007669"/>
    <property type="project" value="UniProtKB-KW"/>
</dbReference>
<feature type="domain" description="Cysteine-rich" evidence="6">
    <location>
        <begin position="51"/>
        <end position="130"/>
    </location>
</feature>
<keyword evidence="4" id="KW-0408">Iron</keyword>